<gene>
    <name evidence="1" type="ORF">NUW58_g7566</name>
</gene>
<reference evidence="1" key="1">
    <citation type="submission" date="2022-10" db="EMBL/GenBank/DDBJ databases">
        <title>Genome Sequence of Xylaria curta.</title>
        <authorList>
            <person name="Buettner E."/>
        </authorList>
    </citation>
    <scope>NUCLEOTIDE SEQUENCE</scope>
    <source>
        <strain evidence="1">Babe10</strain>
    </source>
</reference>
<comment type="caution">
    <text evidence="1">The sequence shown here is derived from an EMBL/GenBank/DDBJ whole genome shotgun (WGS) entry which is preliminary data.</text>
</comment>
<dbReference type="Proteomes" id="UP001143856">
    <property type="component" value="Unassembled WGS sequence"/>
</dbReference>
<evidence type="ECO:0000313" key="2">
    <source>
        <dbReference type="Proteomes" id="UP001143856"/>
    </source>
</evidence>
<proteinExistence type="predicted"/>
<keyword evidence="2" id="KW-1185">Reference proteome</keyword>
<organism evidence="1 2">
    <name type="scientific">Xylaria curta</name>
    <dbReference type="NCBI Taxonomy" id="42375"/>
    <lineage>
        <taxon>Eukaryota</taxon>
        <taxon>Fungi</taxon>
        <taxon>Dikarya</taxon>
        <taxon>Ascomycota</taxon>
        <taxon>Pezizomycotina</taxon>
        <taxon>Sordariomycetes</taxon>
        <taxon>Xylariomycetidae</taxon>
        <taxon>Xylariales</taxon>
        <taxon>Xylariaceae</taxon>
        <taxon>Xylaria</taxon>
    </lineage>
</organism>
<dbReference type="EMBL" id="JAPDGR010002000">
    <property type="protein sequence ID" value="KAJ2978210.1"/>
    <property type="molecule type" value="Genomic_DNA"/>
</dbReference>
<protein>
    <submittedName>
        <fullName evidence="1">Uncharacterized protein</fullName>
    </submittedName>
</protein>
<evidence type="ECO:0000313" key="1">
    <source>
        <dbReference type="EMBL" id="KAJ2978210.1"/>
    </source>
</evidence>
<accession>A0ACC1NFZ8</accession>
<sequence>MACVLAIGRGFELLIVDRRIVKVMSVSRSRYRAVSDIPSIRDNSTRTSSGILGTKDHIKLVRAFFSWAAWSSAALAAAIVESVFSERWEVEGVVERPMVWFDLRMTSAGLLLTDPYT</sequence>
<name>A0ACC1NFZ8_9PEZI</name>